<keyword evidence="2" id="KW-1185">Reference proteome</keyword>
<organism evidence="2 3">
    <name type="scientific">Meloidogyne hapla</name>
    <name type="common">Root-knot nematode worm</name>
    <dbReference type="NCBI Taxonomy" id="6305"/>
    <lineage>
        <taxon>Eukaryota</taxon>
        <taxon>Metazoa</taxon>
        <taxon>Ecdysozoa</taxon>
        <taxon>Nematoda</taxon>
        <taxon>Chromadorea</taxon>
        <taxon>Rhabditida</taxon>
        <taxon>Tylenchina</taxon>
        <taxon>Tylenchomorpha</taxon>
        <taxon>Tylenchoidea</taxon>
        <taxon>Meloidogynidae</taxon>
        <taxon>Meloidogyninae</taxon>
        <taxon>Meloidogyne</taxon>
    </lineage>
</organism>
<protein>
    <submittedName>
        <fullName evidence="3">HAP1 N-terminal domain-containing protein</fullName>
    </submittedName>
</protein>
<keyword evidence="1" id="KW-0175">Coiled coil</keyword>
<evidence type="ECO:0000313" key="3">
    <source>
        <dbReference type="WBParaSite" id="MhA1_Contig163.frz3.gene3"/>
    </source>
</evidence>
<dbReference type="WBParaSite" id="MhA1_Contig163.frz3.gene3">
    <property type="protein sequence ID" value="MhA1_Contig163.frz3.gene3"/>
    <property type="gene ID" value="MhA1_Contig163.frz3.gene3"/>
</dbReference>
<sequence length="126" mass="14818">MKCLQEKEAHLTKLSNELDERCCDSDRLAQENRSLKIHVGELDFNLQELARERAELQASIAANEKRIEDLSFYFTESEVQRGALKQKLTELKKMPALFEEEEGIYLDGENSKCIKLFFFINYIFYK</sequence>
<feature type="coiled-coil region" evidence="1">
    <location>
        <begin position="39"/>
        <end position="66"/>
    </location>
</feature>
<reference evidence="3" key="1">
    <citation type="submission" date="2016-11" db="UniProtKB">
        <authorList>
            <consortium name="WormBaseParasite"/>
        </authorList>
    </citation>
    <scope>IDENTIFICATION</scope>
</reference>
<name>A0A1I8B8M2_MELHA</name>
<dbReference type="AlphaFoldDB" id="A0A1I8B8M2"/>
<evidence type="ECO:0000313" key="2">
    <source>
        <dbReference type="Proteomes" id="UP000095281"/>
    </source>
</evidence>
<proteinExistence type="predicted"/>
<accession>A0A1I8B8M2</accession>
<dbReference type="Proteomes" id="UP000095281">
    <property type="component" value="Unplaced"/>
</dbReference>
<evidence type="ECO:0000256" key="1">
    <source>
        <dbReference type="SAM" id="Coils"/>
    </source>
</evidence>